<evidence type="ECO:0000256" key="14">
    <source>
        <dbReference type="ARBA" id="ARBA00025153"/>
    </source>
</evidence>
<evidence type="ECO:0000256" key="5">
    <source>
        <dbReference type="ARBA" id="ARBA00022723"/>
    </source>
</evidence>
<comment type="cofactor">
    <cofactor evidence="17">
        <name>Mg(2+)</name>
        <dbReference type="ChEBI" id="CHEBI:18420"/>
    </cofactor>
</comment>
<comment type="cofactor">
    <cofactor evidence="18 19">
        <name>K(+)</name>
        <dbReference type="ChEBI" id="CHEBI:29103"/>
    </cofactor>
    <text evidence="18 19">Binds 1 potassium ion per subunit.</text>
</comment>
<dbReference type="PANTHER" id="PTHR12592">
    <property type="entry name" value="ATP-DEPENDENT (S)-NAD(P)H-HYDRATE DEHYDRATASE FAMILY MEMBER"/>
    <property type="match status" value="1"/>
</dbReference>
<keyword evidence="9 18" id="KW-0630">Potassium</keyword>
<dbReference type="Pfam" id="PF01256">
    <property type="entry name" value="Carb_kinase"/>
    <property type="match status" value="1"/>
</dbReference>
<dbReference type="CDD" id="cd01171">
    <property type="entry name" value="YXKO-related"/>
    <property type="match status" value="1"/>
</dbReference>
<dbReference type="NCBIfam" id="TIGR00196">
    <property type="entry name" value="yjeF_cterm"/>
    <property type="match status" value="1"/>
</dbReference>
<evidence type="ECO:0000256" key="4">
    <source>
        <dbReference type="ARBA" id="ARBA00009524"/>
    </source>
</evidence>
<proteinExistence type="inferred from homology"/>
<dbReference type="PROSITE" id="PS51385">
    <property type="entry name" value="YJEF_N"/>
    <property type="match status" value="1"/>
</dbReference>
<dbReference type="AlphaFoldDB" id="A0A366X5F0"/>
<keyword evidence="6 17" id="KW-0547">Nucleotide-binding</keyword>
<dbReference type="PROSITE" id="PS51383">
    <property type="entry name" value="YJEF_C_3"/>
    <property type="match status" value="1"/>
</dbReference>
<comment type="caution">
    <text evidence="22">The sequence shown here is derived from an EMBL/GenBank/DDBJ whole genome shotgun (WGS) entry which is preliminary data.</text>
</comment>
<evidence type="ECO:0000313" key="23">
    <source>
        <dbReference type="Proteomes" id="UP000252706"/>
    </source>
</evidence>
<comment type="subunit">
    <text evidence="17">Homotetramer.</text>
</comment>
<comment type="similarity">
    <text evidence="3 19">In the N-terminal section; belongs to the NnrE/AIBP family.</text>
</comment>
<keyword evidence="11 18" id="KW-0413">Isomerase</keyword>
<organism evidence="22 23">
    <name type="scientific">Phaeobacter gallaeciensis</name>
    <dbReference type="NCBI Taxonomy" id="60890"/>
    <lineage>
        <taxon>Bacteria</taxon>
        <taxon>Pseudomonadati</taxon>
        <taxon>Pseudomonadota</taxon>
        <taxon>Alphaproteobacteria</taxon>
        <taxon>Rhodobacterales</taxon>
        <taxon>Roseobacteraceae</taxon>
        <taxon>Phaeobacter</taxon>
    </lineage>
</organism>
<comment type="catalytic activity">
    <reaction evidence="15 17 19">
        <text>(6S)-NADHX + ADP = AMP + phosphate + NADH + H(+)</text>
        <dbReference type="Rhea" id="RHEA:32223"/>
        <dbReference type="ChEBI" id="CHEBI:15378"/>
        <dbReference type="ChEBI" id="CHEBI:43474"/>
        <dbReference type="ChEBI" id="CHEBI:57945"/>
        <dbReference type="ChEBI" id="CHEBI:64074"/>
        <dbReference type="ChEBI" id="CHEBI:456215"/>
        <dbReference type="ChEBI" id="CHEBI:456216"/>
        <dbReference type="EC" id="4.2.1.136"/>
    </reaction>
</comment>
<feature type="binding site" evidence="17">
    <location>
        <position position="514"/>
    </location>
    <ligand>
        <name>AMP</name>
        <dbReference type="ChEBI" id="CHEBI:456215"/>
    </ligand>
</feature>
<accession>A0A366X5F0</accession>
<evidence type="ECO:0000256" key="7">
    <source>
        <dbReference type="ARBA" id="ARBA00022840"/>
    </source>
</evidence>
<evidence type="ECO:0000256" key="10">
    <source>
        <dbReference type="ARBA" id="ARBA00023027"/>
    </source>
</evidence>
<keyword evidence="5 18" id="KW-0479">Metal-binding</keyword>
<feature type="binding site" evidence="18">
    <location>
        <position position="127"/>
    </location>
    <ligand>
        <name>K(+)</name>
        <dbReference type="ChEBI" id="CHEBI:29103"/>
    </ligand>
</feature>
<dbReference type="RefSeq" id="WP_113823153.1">
    <property type="nucleotide sequence ID" value="NZ_QOCE01000025.1"/>
</dbReference>
<dbReference type="EC" id="5.1.99.6" evidence="19"/>
<evidence type="ECO:0000256" key="16">
    <source>
        <dbReference type="ARBA" id="ARBA00049209"/>
    </source>
</evidence>
<dbReference type="InterPro" id="IPR029056">
    <property type="entry name" value="Ribokinase-like"/>
</dbReference>
<dbReference type="SUPFAM" id="SSF53613">
    <property type="entry name" value="Ribokinase-like"/>
    <property type="match status" value="1"/>
</dbReference>
<dbReference type="EMBL" id="QOCE01000025">
    <property type="protein sequence ID" value="RBW56870.1"/>
    <property type="molecule type" value="Genomic_DNA"/>
</dbReference>
<dbReference type="GO" id="GO:0052856">
    <property type="term" value="F:NAD(P)HX epimerase activity"/>
    <property type="evidence" value="ECO:0007669"/>
    <property type="project" value="UniProtKB-UniRule"/>
</dbReference>
<comment type="similarity">
    <text evidence="4 19">In the C-terminal section; belongs to the NnrD/CARKD family.</text>
</comment>
<keyword evidence="13" id="KW-0511">Multifunctional enzyme</keyword>
<dbReference type="PROSITE" id="PS01050">
    <property type="entry name" value="YJEF_C_2"/>
    <property type="match status" value="1"/>
</dbReference>
<comment type="function">
    <text evidence="14 19">Bifunctional enzyme that catalyzes the epimerization of the S- and R-forms of NAD(P)HX and the dehydration of the S-form of NAD(P)HX at the expense of ADP, which is converted to AMP. This allows the repair of both epimers of NAD(P)HX, a damaged form of NAD(P)H that is a result of enzymatic or heat-dependent hydration.</text>
</comment>
<dbReference type="GO" id="GO:0046496">
    <property type="term" value="P:nicotinamide nucleotide metabolic process"/>
    <property type="evidence" value="ECO:0007669"/>
    <property type="project" value="UniProtKB-UniRule"/>
</dbReference>
<evidence type="ECO:0000256" key="11">
    <source>
        <dbReference type="ARBA" id="ARBA00023235"/>
    </source>
</evidence>
<evidence type="ECO:0000313" key="22">
    <source>
        <dbReference type="EMBL" id="RBW56870.1"/>
    </source>
</evidence>
<dbReference type="HAMAP" id="MF_01965">
    <property type="entry name" value="NADHX_dehydratase"/>
    <property type="match status" value="1"/>
</dbReference>
<dbReference type="PIRSF" id="PIRSF017184">
    <property type="entry name" value="Nnr"/>
    <property type="match status" value="1"/>
</dbReference>
<reference evidence="22 23" key="1">
    <citation type="submission" date="2018-07" db="EMBL/GenBank/DDBJ databases">
        <title>Modular assembly of carbohydrate-degrading microbial communities in the ocean.</title>
        <authorList>
            <person name="Enke T.N."/>
            <person name="Datta M.S."/>
            <person name="Schwartzman J.A."/>
            <person name="Cermak N."/>
            <person name="Schmitz D.A."/>
            <person name="Barrere J."/>
            <person name="Cordero O.X."/>
        </authorList>
    </citation>
    <scope>NUCLEOTIDE SEQUENCE [LARGE SCALE GENOMIC DNA]</scope>
    <source>
        <strain evidence="22 23">C3M10</strain>
    </source>
</reference>
<keyword evidence="7 17" id="KW-0067">ATP-binding</keyword>
<evidence type="ECO:0000256" key="12">
    <source>
        <dbReference type="ARBA" id="ARBA00023239"/>
    </source>
</evidence>
<dbReference type="GO" id="GO:0052855">
    <property type="term" value="F:ADP-dependent NAD(P)H-hydrate dehydratase activity"/>
    <property type="evidence" value="ECO:0007669"/>
    <property type="project" value="UniProtKB-UniRule"/>
</dbReference>
<dbReference type="InterPro" id="IPR030677">
    <property type="entry name" value="Nnr"/>
</dbReference>
<evidence type="ECO:0000256" key="3">
    <source>
        <dbReference type="ARBA" id="ARBA00006001"/>
    </source>
</evidence>
<name>A0A366X5F0_9RHOB</name>
<evidence type="ECO:0000256" key="15">
    <source>
        <dbReference type="ARBA" id="ARBA00048238"/>
    </source>
</evidence>
<comment type="function">
    <text evidence="17">Catalyzes the dehydration of the S-form of NAD(P)HX at the expense of ADP, which is converted to AMP. Together with NAD(P)HX epimerase, which catalyzes the epimerization of the S- and R-forms, the enzyme allows the repair of both epimers of NAD(P)HX, a damaged form of NAD(P)H that is a result of enzymatic or heat-dependent hydration.</text>
</comment>
<keyword evidence="8 17" id="KW-0521">NADP</keyword>
<feature type="binding site" evidence="18">
    <location>
        <begin position="62"/>
        <end position="66"/>
    </location>
    <ligand>
        <name>(6S)-NADPHX</name>
        <dbReference type="ChEBI" id="CHEBI:64076"/>
    </ligand>
</feature>
<protein>
    <recommendedName>
        <fullName evidence="19">Bifunctional NAD(P)H-hydrate repair enzyme</fullName>
    </recommendedName>
    <alternativeName>
        <fullName evidence="19">Nicotinamide nucleotide repair protein</fullName>
    </alternativeName>
    <domain>
        <recommendedName>
            <fullName evidence="19">ADP-dependent (S)-NAD(P)H-hydrate dehydratase</fullName>
            <ecNumber evidence="19">4.2.1.136</ecNumber>
        </recommendedName>
        <alternativeName>
            <fullName evidence="19">ADP-dependent NAD(P)HX dehydratase</fullName>
        </alternativeName>
    </domain>
    <domain>
        <recommendedName>
            <fullName evidence="19">NAD(P)H-hydrate epimerase</fullName>
            <ecNumber evidence="19">5.1.99.6</ecNumber>
        </recommendedName>
    </domain>
</protein>
<evidence type="ECO:0000259" key="20">
    <source>
        <dbReference type="PROSITE" id="PS51383"/>
    </source>
</evidence>
<comment type="similarity">
    <text evidence="18">Belongs to the NnrE/AIBP family.</text>
</comment>
<dbReference type="GO" id="GO:0005524">
    <property type="term" value="F:ATP binding"/>
    <property type="evidence" value="ECO:0007669"/>
    <property type="project" value="UniProtKB-UniRule"/>
</dbReference>
<dbReference type="InterPro" id="IPR036652">
    <property type="entry name" value="YjeF_N_dom_sf"/>
</dbReference>
<gene>
    <name evidence="17" type="primary">nnrD</name>
    <name evidence="18" type="synonym">nnrE</name>
    <name evidence="22" type="ORF">DS909_09225</name>
</gene>
<evidence type="ECO:0000256" key="6">
    <source>
        <dbReference type="ARBA" id="ARBA00022741"/>
    </source>
</evidence>
<dbReference type="InterPro" id="IPR000631">
    <property type="entry name" value="CARKD"/>
</dbReference>
<feature type="binding site" evidence="18">
    <location>
        <position position="165"/>
    </location>
    <ligand>
        <name>(6S)-NADPHX</name>
        <dbReference type="ChEBI" id="CHEBI:64076"/>
    </ligand>
</feature>
<evidence type="ECO:0000256" key="17">
    <source>
        <dbReference type="HAMAP-Rule" id="MF_01965"/>
    </source>
</evidence>
<evidence type="ECO:0000256" key="1">
    <source>
        <dbReference type="ARBA" id="ARBA00000013"/>
    </source>
</evidence>
<dbReference type="EC" id="4.2.1.136" evidence="19"/>
<feature type="binding site" evidence="17">
    <location>
        <position position="436"/>
    </location>
    <ligand>
        <name>(6S)-NADPHX</name>
        <dbReference type="ChEBI" id="CHEBI:64076"/>
    </ligand>
</feature>
<dbReference type="GO" id="GO:0110051">
    <property type="term" value="P:metabolite repair"/>
    <property type="evidence" value="ECO:0007669"/>
    <property type="project" value="TreeGrafter"/>
</dbReference>
<comment type="similarity">
    <text evidence="17">Belongs to the NnrD/CARKD family.</text>
</comment>
<evidence type="ECO:0000256" key="9">
    <source>
        <dbReference type="ARBA" id="ARBA00022958"/>
    </source>
</evidence>
<sequence length="571" mass="60326">MTELLTAAQMRAIEHAAIESGEVTGLELMERAGQGVVDAILEEWPDYEATPQGVMVLCGPGNNGGDGFVVARLLQAMGWTVRVLLYGNPEKSPPDAKTNYDLWCALGQVDVLSERALRDLSISLYIDALFGTGLTRPLEGEALKVVRHLSELNGDNLSGKLLAIDAPSGLCLDSGRVLVSDPNLELGLPEGAKPTISKPVASLRDRYATLTVAFDAPKVGHFIGDGPAVCGKLVVKDIGLKNWRCFEEASSDRPTFTEAEYGLKGALRPAQTSLVLDVPMISDHRDYLKQSPAQILAKSSSGTHKYSHGHALVLTGGSGRTGAARLAARGALRIGAGLVTLGTPPSAQMEVASQISALMLRRVEGQDQLAAVLVDQRINALCLGPGLGLDRARELVPVALAANRHCVLDADGLSAFTKAPEALFKNLHESCVLTPHEGEFARLFPDIAAQLHASPTRGPAYSKVTATREAAERAGCTVLFKGPDTVIAGPDGQCSIHAAFYDLAAPWLATAGSGDVLAGFITGLLARGLMPQQACETAVWLHVKCARNFGPGLIAEDLPEQVPAVLRNLEG</sequence>
<evidence type="ECO:0000256" key="18">
    <source>
        <dbReference type="HAMAP-Rule" id="MF_01966"/>
    </source>
</evidence>
<dbReference type="OrthoDB" id="9806925at2"/>
<dbReference type="Gene3D" id="3.40.1190.20">
    <property type="match status" value="1"/>
</dbReference>
<keyword evidence="10 17" id="KW-0520">NAD</keyword>
<evidence type="ECO:0000256" key="2">
    <source>
        <dbReference type="ARBA" id="ARBA00000909"/>
    </source>
</evidence>
<comment type="catalytic activity">
    <reaction evidence="16 17 19">
        <text>(6S)-NADPHX + ADP = AMP + phosphate + NADPH + H(+)</text>
        <dbReference type="Rhea" id="RHEA:32235"/>
        <dbReference type="ChEBI" id="CHEBI:15378"/>
        <dbReference type="ChEBI" id="CHEBI:43474"/>
        <dbReference type="ChEBI" id="CHEBI:57783"/>
        <dbReference type="ChEBI" id="CHEBI:64076"/>
        <dbReference type="ChEBI" id="CHEBI:456215"/>
        <dbReference type="ChEBI" id="CHEBI:456216"/>
        <dbReference type="EC" id="4.2.1.136"/>
    </reaction>
</comment>
<dbReference type="PANTHER" id="PTHR12592:SF0">
    <property type="entry name" value="ATP-DEPENDENT (S)-NAD(P)H-HYDRATE DEHYDRATASE"/>
    <property type="match status" value="1"/>
</dbReference>
<dbReference type="GO" id="GO:0046872">
    <property type="term" value="F:metal ion binding"/>
    <property type="evidence" value="ECO:0007669"/>
    <property type="project" value="UniProtKB-UniRule"/>
</dbReference>
<feature type="binding site" evidence="17">
    <location>
        <position position="386"/>
    </location>
    <ligand>
        <name>(6S)-NADPHX</name>
        <dbReference type="ChEBI" id="CHEBI:64076"/>
    </ligand>
</feature>
<feature type="binding site" evidence="17">
    <location>
        <begin position="481"/>
        <end position="485"/>
    </location>
    <ligand>
        <name>AMP</name>
        <dbReference type="ChEBI" id="CHEBI:456215"/>
    </ligand>
</feature>
<dbReference type="Gene3D" id="3.40.50.10260">
    <property type="entry name" value="YjeF N-terminal domain"/>
    <property type="match status" value="1"/>
</dbReference>
<comment type="function">
    <text evidence="18">Catalyzes the epimerization of the S- and R-forms of NAD(P)HX, a damaged form of NAD(P)H that is a result of enzymatic or heat-dependent hydration. This is a prerequisite for the S-specific NAD(P)H-hydrate dehydratase to allow the repair of both epimers of NAD(P)HX.</text>
</comment>
<dbReference type="Proteomes" id="UP000252706">
    <property type="component" value="Unassembled WGS sequence"/>
</dbReference>
<dbReference type="InterPro" id="IPR017953">
    <property type="entry name" value="Carbohydrate_kinase_pred_CS"/>
</dbReference>
<evidence type="ECO:0000256" key="13">
    <source>
        <dbReference type="ARBA" id="ARBA00023268"/>
    </source>
</evidence>
<comment type="catalytic activity">
    <reaction evidence="2 18 19">
        <text>(6R)-NADPHX = (6S)-NADPHX</text>
        <dbReference type="Rhea" id="RHEA:32227"/>
        <dbReference type="ChEBI" id="CHEBI:64076"/>
        <dbReference type="ChEBI" id="CHEBI:64077"/>
        <dbReference type="EC" id="5.1.99.6"/>
    </reaction>
</comment>
<dbReference type="NCBIfam" id="TIGR00197">
    <property type="entry name" value="yjeF_nterm"/>
    <property type="match status" value="1"/>
</dbReference>
<comment type="caution">
    <text evidence="18">Lacks conserved residue(s) required for the propagation of feature annotation.</text>
</comment>
<feature type="domain" description="YjeF C-terminal" evidence="20">
    <location>
        <begin position="288"/>
        <end position="569"/>
    </location>
</feature>
<dbReference type="SUPFAM" id="SSF64153">
    <property type="entry name" value="YjeF N-terminal domain-like"/>
    <property type="match status" value="1"/>
</dbReference>
<keyword evidence="12 17" id="KW-0456">Lyase</keyword>
<dbReference type="Pfam" id="PF03853">
    <property type="entry name" value="YjeF_N"/>
    <property type="match status" value="1"/>
</dbReference>
<feature type="binding site" evidence="17">
    <location>
        <position position="515"/>
    </location>
    <ligand>
        <name>(6S)-NADPHX</name>
        <dbReference type="ChEBI" id="CHEBI:64076"/>
    </ligand>
</feature>
<evidence type="ECO:0000256" key="19">
    <source>
        <dbReference type="PIRNR" id="PIRNR017184"/>
    </source>
</evidence>
<feature type="binding site" evidence="18">
    <location>
        <begin position="131"/>
        <end position="137"/>
    </location>
    <ligand>
        <name>(6S)-NADPHX</name>
        <dbReference type="ChEBI" id="CHEBI:64076"/>
    </ligand>
</feature>
<evidence type="ECO:0000256" key="8">
    <source>
        <dbReference type="ARBA" id="ARBA00022857"/>
    </source>
</evidence>
<feature type="binding site" evidence="18">
    <location>
        <position position="63"/>
    </location>
    <ligand>
        <name>K(+)</name>
        <dbReference type="ChEBI" id="CHEBI:29103"/>
    </ligand>
</feature>
<feature type="binding site" evidence="17">
    <location>
        <position position="323"/>
    </location>
    <ligand>
        <name>(6S)-NADPHX</name>
        <dbReference type="ChEBI" id="CHEBI:64076"/>
    </ligand>
</feature>
<dbReference type="HAMAP" id="MF_01966">
    <property type="entry name" value="NADHX_epimerase"/>
    <property type="match status" value="1"/>
</dbReference>
<feature type="binding site" evidence="18">
    <location>
        <position position="168"/>
    </location>
    <ligand>
        <name>K(+)</name>
        <dbReference type="ChEBI" id="CHEBI:29103"/>
    </ligand>
</feature>
<feature type="domain" description="YjeF N-terminal" evidence="21">
    <location>
        <begin position="10"/>
        <end position="246"/>
    </location>
</feature>
<dbReference type="InterPro" id="IPR004443">
    <property type="entry name" value="YjeF_N_dom"/>
</dbReference>
<comment type="catalytic activity">
    <reaction evidence="1 18 19">
        <text>(6R)-NADHX = (6S)-NADHX</text>
        <dbReference type="Rhea" id="RHEA:32215"/>
        <dbReference type="ChEBI" id="CHEBI:64074"/>
        <dbReference type="ChEBI" id="CHEBI:64075"/>
        <dbReference type="EC" id="5.1.99.6"/>
    </reaction>
</comment>
<evidence type="ECO:0000259" key="21">
    <source>
        <dbReference type="PROSITE" id="PS51385"/>
    </source>
</evidence>